<evidence type="ECO:0000256" key="10">
    <source>
        <dbReference type="ARBA" id="ARBA00035686"/>
    </source>
</evidence>
<keyword evidence="6 12" id="KW-0812">Transmembrane</keyword>
<comment type="function">
    <text evidence="9">Part of the binding-protein-dependent transport system for D-xylose. Probably responsible for the translocation of the substrate across the membrane.</text>
</comment>
<evidence type="ECO:0000256" key="1">
    <source>
        <dbReference type="ARBA" id="ARBA00004651"/>
    </source>
</evidence>
<evidence type="ECO:0000256" key="3">
    <source>
        <dbReference type="ARBA" id="ARBA00022475"/>
    </source>
</evidence>
<dbReference type="GO" id="GO:0022857">
    <property type="term" value="F:transmembrane transporter activity"/>
    <property type="evidence" value="ECO:0007669"/>
    <property type="project" value="InterPro"/>
</dbReference>
<evidence type="ECO:0000256" key="4">
    <source>
        <dbReference type="ARBA" id="ARBA00022519"/>
    </source>
</evidence>
<feature type="transmembrane region" description="Helical" evidence="12">
    <location>
        <begin position="358"/>
        <end position="380"/>
    </location>
</feature>
<keyword evidence="14" id="KW-1185">Reference proteome</keyword>
<feature type="transmembrane region" description="Helical" evidence="12">
    <location>
        <begin position="325"/>
        <end position="352"/>
    </location>
</feature>
<evidence type="ECO:0000256" key="9">
    <source>
        <dbReference type="ARBA" id="ARBA00035611"/>
    </source>
</evidence>
<evidence type="ECO:0000256" key="7">
    <source>
        <dbReference type="ARBA" id="ARBA00022989"/>
    </source>
</evidence>
<comment type="subcellular location">
    <subcellularLocation>
        <location evidence="1">Cell membrane</location>
        <topology evidence="1">Multi-pass membrane protein</topology>
    </subcellularLocation>
</comment>
<feature type="transmembrane region" description="Helical" evidence="12">
    <location>
        <begin position="285"/>
        <end position="304"/>
    </location>
</feature>
<feature type="transmembrane region" description="Helical" evidence="12">
    <location>
        <begin position="170"/>
        <end position="187"/>
    </location>
</feature>
<dbReference type="AlphaFoldDB" id="A0A9X1ME97"/>
<gene>
    <name evidence="13" type="ORF">LJ757_06055</name>
</gene>
<feature type="transmembrane region" description="Helical" evidence="12">
    <location>
        <begin position="51"/>
        <end position="84"/>
    </location>
</feature>
<proteinExistence type="predicted"/>
<dbReference type="GO" id="GO:0005886">
    <property type="term" value="C:plasma membrane"/>
    <property type="evidence" value="ECO:0007669"/>
    <property type="project" value="UniProtKB-SubCell"/>
</dbReference>
<feature type="region of interest" description="Disordered" evidence="11">
    <location>
        <begin position="406"/>
        <end position="430"/>
    </location>
</feature>
<keyword evidence="4" id="KW-0997">Cell inner membrane</keyword>
<name>A0A9X1ME97_9MICC</name>
<dbReference type="PANTHER" id="PTHR32196">
    <property type="entry name" value="ABC TRANSPORTER PERMEASE PROTEIN YPHD-RELATED-RELATED"/>
    <property type="match status" value="1"/>
</dbReference>
<dbReference type="InterPro" id="IPR001851">
    <property type="entry name" value="ABC_transp_permease"/>
</dbReference>
<keyword evidence="8 12" id="KW-0472">Membrane</keyword>
<evidence type="ECO:0000313" key="14">
    <source>
        <dbReference type="Proteomes" id="UP001139158"/>
    </source>
</evidence>
<evidence type="ECO:0000256" key="5">
    <source>
        <dbReference type="ARBA" id="ARBA00022597"/>
    </source>
</evidence>
<dbReference type="CDD" id="cd06579">
    <property type="entry name" value="TM_PBP1_transp_AraH_like"/>
    <property type="match status" value="1"/>
</dbReference>
<reference evidence="13" key="1">
    <citation type="submission" date="2021-10" db="EMBL/GenBank/DDBJ databases">
        <title>Novel species in genus Arthrobacter.</title>
        <authorList>
            <person name="Liu Y."/>
        </authorList>
    </citation>
    <scope>NUCLEOTIDE SEQUENCE</scope>
    <source>
        <strain evidence="13">Zg-Y453</strain>
    </source>
</reference>
<protein>
    <recommendedName>
        <fullName evidence="10">Xylose transport system permease protein XylH</fullName>
    </recommendedName>
</protein>
<evidence type="ECO:0000256" key="8">
    <source>
        <dbReference type="ARBA" id="ARBA00023136"/>
    </source>
</evidence>
<evidence type="ECO:0000313" key="13">
    <source>
        <dbReference type="EMBL" id="MCC3297367.1"/>
    </source>
</evidence>
<evidence type="ECO:0000256" key="2">
    <source>
        <dbReference type="ARBA" id="ARBA00022448"/>
    </source>
</evidence>
<keyword evidence="3" id="KW-1003">Cell membrane</keyword>
<feature type="transmembrane region" description="Helical" evidence="12">
    <location>
        <begin position="91"/>
        <end position="109"/>
    </location>
</feature>
<keyword evidence="7 12" id="KW-1133">Transmembrane helix</keyword>
<keyword evidence="5" id="KW-0762">Sugar transport</keyword>
<organism evidence="13 14">
    <name type="scientific">Arthrobacter caoxuetaonis</name>
    <dbReference type="NCBI Taxonomy" id="2886935"/>
    <lineage>
        <taxon>Bacteria</taxon>
        <taxon>Bacillati</taxon>
        <taxon>Actinomycetota</taxon>
        <taxon>Actinomycetes</taxon>
        <taxon>Micrococcales</taxon>
        <taxon>Micrococcaceae</taxon>
        <taxon>Arthrobacter</taxon>
    </lineage>
</organism>
<dbReference type="Proteomes" id="UP001139158">
    <property type="component" value="Unassembled WGS sequence"/>
</dbReference>
<evidence type="ECO:0000256" key="6">
    <source>
        <dbReference type="ARBA" id="ARBA00022692"/>
    </source>
</evidence>
<dbReference type="RefSeq" id="WP_227895219.1">
    <property type="nucleotide sequence ID" value="NZ_CP099466.1"/>
</dbReference>
<feature type="transmembrane region" description="Helical" evidence="12">
    <location>
        <begin position="12"/>
        <end position="31"/>
    </location>
</feature>
<feature type="transmembrane region" description="Helical" evidence="12">
    <location>
        <begin position="207"/>
        <end position="227"/>
    </location>
</feature>
<keyword evidence="2" id="KW-0813">Transport</keyword>
<evidence type="ECO:0000256" key="12">
    <source>
        <dbReference type="SAM" id="Phobius"/>
    </source>
</evidence>
<accession>A0A9X1ME97</accession>
<feature type="transmembrane region" description="Helical" evidence="12">
    <location>
        <begin position="115"/>
        <end position="134"/>
    </location>
</feature>
<dbReference type="PANTHER" id="PTHR32196:SF32">
    <property type="entry name" value="XYLOSE TRANSPORT SYSTEM PERMEASE PROTEIN XYLH"/>
    <property type="match status" value="1"/>
</dbReference>
<dbReference type="NCBIfam" id="NF040906">
    <property type="entry name" value="GguB"/>
    <property type="match status" value="1"/>
</dbReference>
<sequence length="430" mass="44719">MKAIKQLLSGNGRQFGMIFALVVLIGLFQWLTGGKTLTPTNMINLFNGNSYILILAVGMVFVIIAGHIDLSVGSVAAVTGILVAMAMRDWGIPWWAGILLGLLIGAAIGAWQGLWVAYVGIPAFIVTLAGMLIFRGANQYFGKSNTVPVPQEFQFIGAGYLPEVGPNTGYNNLTLLLGLALAAVVVVGEMRRRAKTVKIGSVNPPAWVAVTKTGLLVAAILYATYLFSTGRPGTSFPVSGIILAVLVILYVFISTKTVIGRHVYAVGGNLHAAELSGVQSKKVNFLVMMNMSILAALAGMIFVARSTASGPFDGTGWELDAIAAVFIGGAAVSGGVGTVVGSIIGGLVMAVLNNGLQLLGIGADLTSIIKGMVLLVAVALDVYNKSQGKPSIIGMMMKNFGPKDKLSVPAPVNPKPEMPTGTKSTIGTDA</sequence>
<dbReference type="EMBL" id="JAJFZV010000004">
    <property type="protein sequence ID" value="MCC3297367.1"/>
    <property type="molecule type" value="Genomic_DNA"/>
</dbReference>
<dbReference type="Pfam" id="PF02653">
    <property type="entry name" value="BPD_transp_2"/>
    <property type="match status" value="1"/>
</dbReference>
<feature type="compositionally biased region" description="Polar residues" evidence="11">
    <location>
        <begin position="421"/>
        <end position="430"/>
    </location>
</feature>
<comment type="caution">
    <text evidence="13">The sequence shown here is derived from an EMBL/GenBank/DDBJ whole genome shotgun (WGS) entry which is preliminary data.</text>
</comment>
<feature type="transmembrane region" description="Helical" evidence="12">
    <location>
        <begin position="234"/>
        <end position="253"/>
    </location>
</feature>
<evidence type="ECO:0000256" key="11">
    <source>
        <dbReference type="SAM" id="MobiDB-lite"/>
    </source>
</evidence>